<gene>
    <name evidence="1" type="ORF">H206_06973</name>
</gene>
<dbReference type="AlphaFoldDB" id="A0A444J3N2"/>
<accession>A0A444J3N2</accession>
<reference evidence="1 2" key="1">
    <citation type="submission" date="2017-01" db="EMBL/GenBank/DDBJ databases">
        <title>The cable genome- insights into the physiology and evolution of filamentous bacteria capable of sulfide oxidation via long distance electron transfer.</title>
        <authorList>
            <person name="Schreiber L."/>
            <person name="Bjerg J.T."/>
            <person name="Boggild A."/>
            <person name="Van De Vossenberg J."/>
            <person name="Meysman F."/>
            <person name="Nielsen L.P."/>
            <person name="Schramm A."/>
            <person name="Kjeldsen K.U."/>
        </authorList>
    </citation>
    <scope>NUCLEOTIDE SEQUENCE [LARGE SCALE GENOMIC DNA]</scope>
    <source>
        <strain evidence="1">MCF</strain>
    </source>
</reference>
<protein>
    <submittedName>
        <fullName evidence="1">Uncharacterized protein</fullName>
    </submittedName>
</protein>
<dbReference type="EMBL" id="MTKO01000028">
    <property type="protein sequence ID" value="RWX47736.1"/>
    <property type="molecule type" value="Genomic_DNA"/>
</dbReference>
<evidence type="ECO:0000313" key="1">
    <source>
        <dbReference type="EMBL" id="RWX47736.1"/>
    </source>
</evidence>
<keyword evidence="2" id="KW-1185">Reference proteome</keyword>
<dbReference type="Proteomes" id="UP000287853">
    <property type="component" value="Unassembled WGS sequence"/>
</dbReference>
<proteinExistence type="predicted"/>
<sequence length="82" mass="8999">MRRCSRVGGGLTLHFIHSLDQMQRPGRVAYPPAGHGKGFGNSVQDNGLRLQSRLHIQDMRQFAVHIGDGLIDIIGNDQPAVL</sequence>
<comment type="caution">
    <text evidence="1">The sequence shown here is derived from an EMBL/GenBank/DDBJ whole genome shotgun (WGS) entry which is preliminary data.</text>
</comment>
<organism evidence="1 2">
    <name type="scientific">Candidatus Electrothrix aarhusensis</name>
    <dbReference type="NCBI Taxonomy" id="1859131"/>
    <lineage>
        <taxon>Bacteria</taxon>
        <taxon>Pseudomonadati</taxon>
        <taxon>Thermodesulfobacteriota</taxon>
        <taxon>Desulfobulbia</taxon>
        <taxon>Desulfobulbales</taxon>
        <taxon>Desulfobulbaceae</taxon>
        <taxon>Candidatus Electrothrix</taxon>
    </lineage>
</organism>
<evidence type="ECO:0000313" key="2">
    <source>
        <dbReference type="Proteomes" id="UP000287853"/>
    </source>
</evidence>
<name>A0A444J3N2_9BACT</name>